<dbReference type="Proteomes" id="UP000199214">
    <property type="component" value="Unassembled WGS sequence"/>
</dbReference>
<feature type="signal peptide" evidence="1">
    <location>
        <begin position="1"/>
        <end position="18"/>
    </location>
</feature>
<gene>
    <name evidence="2" type="ORF">SAMN05216382_1626</name>
</gene>
<sequence>MKPRLFLLAAALPLAACSGDIDLTNASIAEVADATASLEKPEAGQWRTDTRVVSFDAGADKTPAAAAIRDQVGDTATTEACLTEEEAGKPLFGDLSTAAGANCRFRRFALKGEQLDAEMACRNASGETLTVSQKGRYSASAVDLTATVRRGGIAAQAGGMVTRIVARRTGDCAEE</sequence>
<dbReference type="STRING" id="1855283.SAMN05216382_1626"/>
<keyword evidence="3" id="KW-1185">Reference proteome</keyword>
<reference evidence="3" key="1">
    <citation type="submission" date="2016-10" db="EMBL/GenBank/DDBJ databases">
        <authorList>
            <person name="Varghese N."/>
            <person name="Submissions S."/>
        </authorList>
    </citation>
    <scope>NUCLEOTIDE SEQUENCE [LARGE SCALE GENOMIC DNA]</scope>
    <source>
        <strain evidence="3">JS21-1</strain>
    </source>
</reference>
<accession>A0A1H7NL37</accession>
<protein>
    <recommendedName>
        <fullName evidence="4">DUF3617 domain-containing protein</fullName>
    </recommendedName>
</protein>
<evidence type="ECO:0000256" key="1">
    <source>
        <dbReference type="SAM" id="SignalP"/>
    </source>
</evidence>
<evidence type="ECO:0008006" key="4">
    <source>
        <dbReference type="Google" id="ProtNLM"/>
    </source>
</evidence>
<keyword evidence="1" id="KW-0732">Signal</keyword>
<evidence type="ECO:0000313" key="2">
    <source>
        <dbReference type="EMBL" id="SEL24272.1"/>
    </source>
</evidence>
<name>A0A1H7NL37_9SPHN</name>
<dbReference type="EMBL" id="FNZZ01000003">
    <property type="protein sequence ID" value="SEL24272.1"/>
    <property type="molecule type" value="Genomic_DNA"/>
</dbReference>
<evidence type="ECO:0000313" key="3">
    <source>
        <dbReference type="Proteomes" id="UP000199214"/>
    </source>
</evidence>
<dbReference type="InterPro" id="IPR022061">
    <property type="entry name" value="DUF3617"/>
</dbReference>
<organism evidence="2 3">
    <name type="scientific">Sphingomonas palmae</name>
    <dbReference type="NCBI Taxonomy" id="1855283"/>
    <lineage>
        <taxon>Bacteria</taxon>
        <taxon>Pseudomonadati</taxon>
        <taxon>Pseudomonadota</taxon>
        <taxon>Alphaproteobacteria</taxon>
        <taxon>Sphingomonadales</taxon>
        <taxon>Sphingomonadaceae</taxon>
        <taxon>Sphingomonas</taxon>
    </lineage>
</organism>
<dbReference type="RefSeq" id="WP_177171595.1">
    <property type="nucleotide sequence ID" value="NZ_FNZZ01000003.1"/>
</dbReference>
<feature type="chain" id="PRO_5011645635" description="DUF3617 domain-containing protein" evidence="1">
    <location>
        <begin position="19"/>
        <end position="175"/>
    </location>
</feature>
<proteinExistence type="predicted"/>
<dbReference type="AlphaFoldDB" id="A0A1H7NL37"/>
<dbReference type="Pfam" id="PF12276">
    <property type="entry name" value="DUF3617"/>
    <property type="match status" value="1"/>
</dbReference>